<dbReference type="Gene3D" id="3.40.50.1000">
    <property type="entry name" value="HAD superfamily/HAD-like"/>
    <property type="match status" value="1"/>
</dbReference>
<feature type="domain" description="Cation-transporting P-type ATPase N-terminal" evidence="12">
    <location>
        <begin position="16"/>
        <end position="90"/>
    </location>
</feature>
<dbReference type="SFLD" id="SFLDS00003">
    <property type="entry name" value="Haloacid_Dehalogenase"/>
    <property type="match status" value="1"/>
</dbReference>
<dbReference type="InterPro" id="IPR044492">
    <property type="entry name" value="P_typ_ATPase_HD_dom"/>
</dbReference>
<dbReference type="InterPro" id="IPR023299">
    <property type="entry name" value="ATPase_P-typ_cyto_dom_N"/>
</dbReference>
<dbReference type="SFLD" id="SFLDF00027">
    <property type="entry name" value="p-type_atpase"/>
    <property type="match status" value="1"/>
</dbReference>
<dbReference type="Gene3D" id="3.40.1110.10">
    <property type="entry name" value="Calcium-transporting ATPase, cytoplasmic domain N"/>
    <property type="match status" value="1"/>
</dbReference>
<dbReference type="AlphaFoldDB" id="A0A2S6H8N2"/>
<evidence type="ECO:0000256" key="9">
    <source>
        <dbReference type="ARBA" id="ARBA00022989"/>
    </source>
</evidence>
<dbReference type="SUPFAM" id="SSF81665">
    <property type="entry name" value="Calcium ATPase, transmembrane domain M"/>
    <property type="match status" value="1"/>
</dbReference>
<dbReference type="GO" id="GO:0046872">
    <property type="term" value="F:metal ion binding"/>
    <property type="evidence" value="ECO:0007669"/>
    <property type="project" value="UniProtKB-KW"/>
</dbReference>
<evidence type="ECO:0000256" key="7">
    <source>
        <dbReference type="ARBA" id="ARBA00022840"/>
    </source>
</evidence>
<dbReference type="Gene3D" id="1.20.1110.10">
    <property type="entry name" value="Calcium-transporting ATPase, transmembrane domain"/>
    <property type="match status" value="1"/>
</dbReference>
<dbReference type="GO" id="GO:0098662">
    <property type="term" value="P:inorganic cation transmembrane transport"/>
    <property type="evidence" value="ECO:0007669"/>
    <property type="project" value="UniProtKB-ARBA"/>
</dbReference>
<dbReference type="GO" id="GO:0015662">
    <property type="term" value="F:P-type ion transporter activity"/>
    <property type="evidence" value="ECO:0007669"/>
    <property type="project" value="UniProtKB-ARBA"/>
</dbReference>
<dbReference type="InterPro" id="IPR001757">
    <property type="entry name" value="P_typ_ATPase"/>
</dbReference>
<dbReference type="EMBL" id="PTIY01000001">
    <property type="protein sequence ID" value="PPK73835.1"/>
    <property type="molecule type" value="Genomic_DNA"/>
</dbReference>
<dbReference type="PROSITE" id="PS00154">
    <property type="entry name" value="ATPASE_E1_E2"/>
    <property type="match status" value="1"/>
</dbReference>
<comment type="subcellular location">
    <subcellularLocation>
        <location evidence="1">Cell membrane</location>
        <topology evidence="1">Multi-pass membrane protein</topology>
    </subcellularLocation>
</comment>
<dbReference type="Gene3D" id="2.70.150.10">
    <property type="entry name" value="Calcium-transporting ATPase, cytoplasmic transduction domain A"/>
    <property type="match status" value="1"/>
</dbReference>
<evidence type="ECO:0000256" key="11">
    <source>
        <dbReference type="SAM" id="Phobius"/>
    </source>
</evidence>
<dbReference type="RefSeq" id="WP_104422216.1">
    <property type="nucleotide sequence ID" value="NZ_PTIY01000001.1"/>
</dbReference>
<keyword evidence="10 11" id="KW-0472">Membrane</keyword>
<keyword evidence="7" id="KW-0067">ATP-binding</keyword>
<feature type="transmembrane region" description="Helical" evidence="11">
    <location>
        <begin position="66"/>
        <end position="88"/>
    </location>
</feature>
<dbReference type="InterPro" id="IPR036412">
    <property type="entry name" value="HAD-like_sf"/>
</dbReference>
<feature type="transmembrane region" description="Helical" evidence="11">
    <location>
        <begin position="94"/>
        <end position="115"/>
    </location>
</feature>
<dbReference type="Pfam" id="PF13246">
    <property type="entry name" value="Cation_ATPase"/>
    <property type="match status" value="1"/>
</dbReference>
<reference evidence="13 14" key="1">
    <citation type="submission" date="2018-02" db="EMBL/GenBank/DDBJ databases">
        <title>Subsurface microbial communities from deep shales in Ohio and West Virginia, USA.</title>
        <authorList>
            <person name="Wrighton K."/>
        </authorList>
    </citation>
    <scope>NUCLEOTIDE SEQUENCE [LARGE SCALE GENOMIC DNA]</scope>
    <source>
        <strain evidence="13 14">OWC-G53F</strain>
    </source>
</reference>
<dbReference type="GO" id="GO:0046873">
    <property type="term" value="F:metal ion transmembrane transporter activity"/>
    <property type="evidence" value="ECO:0007669"/>
    <property type="project" value="UniProtKB-ARBA"/>
</dbReference>
<evidence type="ECO:0000256" key="1">
    <source>
        <dbReference type="ARBA" id="ARBA00004651"/>
    </source>
</evidence>
<dbReference type="InterPro" id="IPR008250">
    <property type="entry name" value="ATPase_P-typ_transduc_dom_A_sf"/>
</dbReference>
<dbReference type="GO" id="GO:0019829">
    <property type="term" value="F:ATPase-coupled monoatomic cation transmembrane transporter activity"/>
    <property type="evidence" value="ECO:0007669"/>
    <property type="project" value="UniProtKB-ARBA"/>
</dbReference>
<dbReference type="GO" id="GO:0005886">
    <property type="term" value="C:plasma membrane"/>
    <property type="evidence" value="ECO:0007669"/>
    <property type="project" value="UniProtKB-SubCell"/>
</dbReference>
<keyword evidence="8" id="KW-1278">Translocase</keyword>
<keyword evidence="4 11" id="KW-0812">Transmembrane</keyword>
<proteinExistence type="inferred from homology"/>
<dbReference type="Pfam" id="PF00122">
    <property type="entry name" value="E1-E2_ATPase"/>
    <property type="match status" value="1"/>
</dbReference>
<keyword evidence="9 11" id="KW-1133">Transmembrane helix</keyword>
<dbReference type="InterPro" id="IPR059000">
    <property type="entry name" value="ATPase_P-type_domA"/>
</dbReference>
<evidence type="ECO:0000256" key="10">
    <source>
        <dbReference type="ARBA" id="ARBA00023136"/>
    </source>
</evidence>
<evidence type="ECO:0000259" key="12">
    <source>
        <dbReference type="SMART" id="SM00831"/>
    </source>
</evidence>
<dbReference type="InterPro" id="IPR023298">
    <property type="entry name" value="ATPase_P-typ_TM_dom_sf"/>
</dbReference>
<dbReference type="Pfam" id="PF00690">
    <property type="entry name" value="Cation_ATPase_N"/>
    <property type="match status" value="1"/>
</dbReference>
<evidence type="ECO:0000256" key="5">
    <source>
        <dbReference type="ARBA" id="ARBA00022723"/>
    </source>
</evidence>
<dbReference type="PANTHER" id="PTHR42861">
    <property type="entry name" value="CALCIUM-TRANSPORTING ATPASE"/>
    <property type="match status" value="1"/>
</dbReference>
<dbReference type="SUPFAM" id="SSF81653">
    <property type="entry name" value="Calcium ATPase, transduction domain A"/>
    <property type="match status" value="1"/>
</dbReference>
<evidence type="ECO:0000256" key="3">
    <source>
        <dbReference type="ARBA" id="ARBA00022475"/>
    </source>
</evidence>
<dbReference type="SUPFAM" id="SSF56784">
    <property type="entry name" value="HAD-like"/>
    <property type="match status" value="1"/>
</dbReference>
<name>A0A2S6H8N2_9GAMM</name>
<dbReference type="SMART" id="SM00831">
    <property type="entry name" value="Cation_ATPase_N"/>
    <property type="match status" value="1"/>
</dbReference>
<evidence type="ECO:0000256" key="8">
    <source>
        <dbReference type="ARBA" id="ARBA00022967"/>
    </source>
</evidence>
<dbReference type="NCBIfam" id="TIGR01494">
    <property type="entry name" value="ATPase_P-type"/>
    <property type="match status" value="3"/>
</dbReference>
<comment type="similarity">
    <text evidence="2">Belongs to the cation transport ATPase (P-type) (TC 3.A.3) family. Type IIA subfamily.</text>
</comment>
<feature type="transmembrane region" description="Helical" evidence="11">
    <location>
        <begin position="255"/>
        <end position="276"/>
    </location>
</feature>
<dbReference type="PRINTS" id="PR00119">
    <property type="entry name" value="CATATPASE"/>
</dbReference>
<evidence type="ECO:0000313" key="14">
    <source>
        <dbReference type="Proteomes" id="UP000238071"/>
    </source>
</evidence>
<dbReference type="InterPro" id="IPR006068">
    <property type="entry name" value="ATPase_P-typ_cation-transptr_C"/>
</dbReference>
<dbReference type="GO" id="GO:0005524">
    <property type="term" value="F:ATP binding"/>
    <property type="evidence" value="ECO:0007669"/>
    <property type="project" value="UniProtKB-KW"/>
</dbReference>
<sequence length="887" mass="96936">MTKRPKIQKPQTSAPPWHLLEPWQTTAWLKVNPENGLDHQEAKERLETYGPNAIQEQRRKGPIRMFLGQFADFMIIVLILACIVSGLLGEMTDAVVILVIIVLNAIIGFVQEYSAEKAVAALKRLSSPTAQVLREGKTKTIAAHELVPGDLVMLEAGNVVPADLKLLDVARLKVEEAALTGESLPVEKSEALIRELDSPLGDRLNMAYKGTIATYGRGVGVVIATGMNTELGKIAELLRQEKETKTPLQQRLASFGMRLALLVLAVCAIIFVVGLLRGEEPVLMFLTAVSLAVAAIPEALPAVATVTLAMGARKLVVKNALIRRLPAVETLGSVTFICSDKTGTLTQNRMHAEAFYAEQRLRESIDPDFPAPLLRALALNNDARRDHGGQLLGDPTEIALYEAAESVGYVGANLVKDAPRLDEIPFDSERKLMTTLHQENGELVAYTKGAPENVLPRCVNQWLGNGPQPLSMETALAAAEQMAEEGLRVLALAYRQFPEQPQTLDADSIESGLIFLGLVGLMDPPRPEAKEAVALCKTAGITPVMITGDHPATARAIAIRLGIVDDGGKVLTGSQLARMNLEEFEKQVEDVRIYARVAPEQKIKIVKALQDKGEFVAMTGDGVNDAPALRAANIGIAMGKIGTDVAREASHMVLLDDNFATIVTAVREGRRIFDNIRKFIKYAMTCNSAEIWTLFLAPFLGLPIPLLPIHILWINLVTDGLPGLALAVEPEERGIMERPPRGPQESIFAQGMWQHILWIGLLMGGVSLFAQGWAYSTGSARWQSMVFTVLALSQMGHVLAIRSERESLFSQGLFSNMPLLGSVLLTFCLQMAVLYVPALQPIFKTEALSLDELLLCLALSSVVFFVVEVEKWLRRRGWIYRNGPKDL</sequence>
<dbReference type="InterPro" id="IPR018303">
    <property type="entry name" value="ATPase_P-typ_P_site"/>
</dbReference>
<keyword evidence="14" id="KW-1185">Reference proteome</keyword>
<feature type="transmembrane region" description="Helical" evidence="11">
    <location>
        <begin position="282"/>
        <end position="309"/>
    </location>
</feature>
<dbReference type="OrthoDB" id="9814270at2"/>
<feature type="transmembrane region" description="Helical" evidence="11">
    <location>
        <begin position="813"/>
        <end position="836"/>
    </location>
</feature>
<evidence type="ECO:0000256" key="4">
    <source>
        <dbReference type="ARBA" id="ARBA00022692"/>
    </source>
</evidence>
<keyword evidence="5" id="KW-0479">Metal-binding</keyword>
<feature type="transmembrane region" description="Helical" evidence="11">
    <location>
        <begin position="756"/>
        <end position="776"/>
    </location>
</feature>
<dbReference type="FunFam" id="3.40.50.1000:FF:000028">
    <property type="entry name" value="Calcium-transporting P-type ATPase, putative"/>
    <property type="match status" value="1"/>
</dbReference>
<dbReference type="FunFam" id="2.70.150.10:FF:000016">
    <property type="entry name" value="Calcium-transporting P-type ATPase putative"/>
    <property type="match status" value="1"/>
</dbReference>
<dbReference type="PRINTS" id="PR00120">
    <property type="entry name" value="HATPASE"/>
</dbReference>
<keyword evidence="6" id="KW-0547">Nucleotide-binding</keyword>
<dbReference type="InterPro" id="IPR023214">
    <property type="entry name" value="HAD_sf"/>
</dbReference>
<dbReference type="SUPFAM" id="SSF81660">
    <property type="entry name" value="Metal cation-transporting ATPase, ATP-binding domain N"/>
    <property type="match status" value="1"/>
</dbReference>
<evidence type="ECO:0000256" key="6">
    <source>
        <dbReference type="ARBA" id="ARBA00022741"/>
    </source>
</evidence>
<dbReference type="InterPro" id="IPR004014">
    <property type="entry name" value="ATPase_P-typ_cation-transptr_N"/>
</dbReference>
<protein>
    <submittedName>
        <fullName evidence="13">Ca2+-transporting ATPase</fullName>
    </submittedName>
</protein>
<dbReference type="Proteomes" id="UP000238071">
    <property type="component" value="Unassembled WGS sequence"/>
</dbReference>
<dbReference type="SFLD" id="SFLDG00002">
    <property type="entry name" value="C1.7:_P-type_atpase_like"/>
    <property type="match status" value="1"/>
</dbReference>
<organism evidence="13 14">
    <name type="scientific">Methylobacter tundripaludum</name>
    <dbReference type="NCBI Taxonomy" id="173365"/>
    <lineage>
        <taxon>Bacteria</taxon>
        <taxon>Pseudomonadati</taxon>
        <taxon>Pseudomonadota</taxon>
        <taxon>Gammaproteobacteria</taxon>
        <taxon>Methylococcales</taxon>
        <taxon>Methylococcaceae</taxon>
        <taxon>Methylobacter</taxon>
    </lineage>
</organism>
<dbReference type="GO" id="GO:0016887">
    <property type="term" value="F:ATP hydrolysis activity"/>
    <property type="evidence" value="ECO:0007669"/>
    <property type="project" value="InterPro"/>
</dbReference>
<comment type="caution">
    <text evidence="13">The sequence shown here is derived from an EMBL/GenBank/DDBJ whole genome shotgun (WGS) entry which is preliminary data.</text>
</comment>
<evidence type="ECO:0000256" key="2">
    <source>
        <dbReference type="ARBA" id="ARBA00005675"/>
    </source>
</evidence>
<dbReference type="Pfam" id="PF00689">
    <property type="entry name" value="Cation_ATPase_C"/>
    <property type="match status" value="1"/>
</dbReference>
<feature type="transmembrane region" description="Helical" evidence="11">
    <location>
        <begin position="848"/>
        <end position="867"/>
    </location>
</feature>
<keyword evidence="3" id="KW-1003">Cell membrane</keyword>
<dbReference type="CDD" id="cd02089">
    <property type="entry name" value="P-type_ATPase_Ca_prok"/>
    <property type="match status" value="1"/>
</dbReference>
<accession>A0A2S6H8N2</accession>
<dbReference type="GO" id="GO:0140352">
    <property type="term" value="P:export from cell"/>
    <property type="evidence" value="ECO:0007669"/>
    <property type="project" value="UniProtKB-ARBA"/>
</dbReference>
<gene>
    <name evidence="13" type="ORF">B0F88_101367</name>
</gene>
<evidence type="ECO:0000313" key="13">
    <source>
        <dbReference type="EMBL" id="PPK73835.1"/>
    </source>
</evidence>